<protein>
    <submittedName>
        <fullName evidence="1">Uncharacterized protein</fullName>
    </submittedName>
</protein>
<proteinExistence type="predicted"/>
<gene>
    <name evidence="1" type="ORF">MILVUS5_LOCUS37022</name>
</gene>
<dbReference type="Proteomes" id="UP001177021">
    <property type="component" value="Unassembled WGS sequence"/>
</dbReference>
<reference evidence="1" key="1">
    <citation type="submission" date="2023-10" db="EMBL/GenBank/DDBJ databases">
        <authorList>
            <person name="Rodriguez Cubillos JULIANA M."/>
            <person name="De Vega J."/>
        </authorList>
    </citation>
    <scope>NUCLEOTIDE SEQUENCE</scope>
</reference>
<organism evidence="1 2">
    <name type="scientific">Trifolium pratense</name>
    <name type="common">Red clover</name>
    <dbReference type="NCBI Taxonomy" id="57577"/>
    <lineage>
        <taxon>Eukaryota</taxon>
        <taxon>Viridiplantae</taxon>
        <taxon>Streptophyta</taxon>
        <taxon>Embryophyta</taxon>
        <taxon>Tracheophyta</taxon>
        <taxon>Spermatophyta</taxon>
        <taxon>Magnoliopsida</taxon>
        <taxon>eudicotyledons</taxon>
        <taxon>Gunneridae</taxon>
        <taxon>Pentapetalae</taxon>
        <taxon>rosids</taxon>
        <taxon>fabids</taxon>
        <taxon>Fabales</taxon>
        <taxon>Fabaceae</taxon>
        <taxon>Papilionoideae</taxon>
        <taxon>50 kb inversion clade</taxon>
        <taxon>NPAAA clade</taxon>
        <taxon>Hologalegina</taxon>
        <taxon>IRL clade</taxon>
        <taxon>Trifolieae</taxon>
        <taxon>Trifolium</taxon>
    </lineage>
</organism>
<dbReference type="EMBL" id="CASHSV030000716">
    <property type="protein sequence ID" value="CAJ2673585.1"/>
    <property type="molecule type" value="Genomic_DNA"/>
</dbReference>
<evidence type="ECO:0000313" key="2">
    <source>
        <dbReference type="Proteomes" id="UP001177021"/>
    </source>
</evidence>
<sequence>MLNGHFRILHLTAKLLKVVACSLFGNEIFTRSPNLKKYGVFIGIGKREILVDAQCQCFIDVYRKSSFVNCKV</sequence>
<name>A0ACB0LXH6_TRIPR</name>
<evidence type="ECO:0000313" key="1">
    <source>
        <dbReference type="EMBL" id="CAJ2673585.1"/>
    </source>
</evidence>
<comment type="caution">
    <text evidence="1">The sequence shown here is derived from an EMBL/GenBank/DDBJ whole genome shotgun (WGS) entry which is preliminary data.</text>
</comment>
<accession>A0ACB0LXH6</accession>
<keyword evidence="2" id="KW-1185">Reference proteome</keyword>